<keyword evidence="3" id="KW-1185">Reference proteome</keyword>
<dbReference type="Proteomes" id="UP000214666">
    <property type="component" value="Chromosome"/>
</dbReference>
<dbReference type="EMBL" id="CP020028">
    <property type="protein sequence ID" value="ASR48810.1"/>
    <property type="molecule type" value="Genomic_DNA"/>
</dbReference>
<organism evidence="2 3">
    <name type="scientific">Paenibacillus kribbensis</name>
    <dbReference type="NCBI Taxonomy" id="172713"/>
    <lineage>
        <taxon>Bacteria</taxon>
        <taxon>Bacillati</taxon>
        <taxon>Bacillota</taxon>
        <taxon>Bacilli</taxon>
        <taxon>Bacillales</taxon>
        <taxon>Paenibacillaceae</taxon>
        <taxon>Paenibacillus</taxon>
    </lineage>
</organism>
<proteinExistence type="predicted"/>
<feature type="compositionally biased region" description="Basic and acidic residues" evidence="1">
    <location>
        <begin position="364"/>
        <end position="377"/>
    </location>
</feature>
<dbReference type="AlphaFoldDB" id="A0A222WQD6"/>
<name>A0A222WQD6_9BACL</name>
<dbReference type="KEGG" id="pkb:B4V02_19970"/>
<evidence type="ECO:0008006" key="4">
    <source>
        <dbReference type="Google" id="ProtNLM"/>
    </source>
</evidence>
<dbReference type="Gene3D" id="2.30.110.50">
    <property type="match status" value="1"/>
</dbReference>
<accession>A0A222WQD6</accession>
<dbReference type="RefSeq" id="WP_094156106.1">
    <property type="nucleotide sequence ID" value="NZ_CP020028.1"/>
</dbReference>
<dbReference type="SUPFAM" id="SSF69279">
    <property type="entry name" value="Phage tail proteins"/>
    <property type="match status" value="1"/>
</dbReference>
<evidence type="ECO:0000313" key="3">
    <source>
        <dbReference type="Proteomes" id="UP000214666"/>
    </source>
</evidence>
<dbReference type="Gene3D" id="3.55.50.10">
    <property type="entry name" value="Baseplate protein-like domains"/>
    <property type="match status" value="1"/>
</dbReference>
<protein>
    <recommendedName>
        <fullName evidence="4">Gp5/Type VI secretion system Vgr protein OB-fold domain-containing protein</fullName>
    </recommendedName>
</protein>
<sequence>MEQISTTYSNLKITPYQLVNVQELYLVKRLNDHTRLRFTAVVPEELKDTYVDMTQFDSPVGISQLAEDGTEVPLFSGTVLAIEVKAVRDVYYLEVEAVSHTYRLDVRPQSRSFQDKNMKVDELLRRISLLYPSLDIMDSATGGASIGRMWVQYRETDWAFLKRLASYYHTSLMPAAIFDTPKFYFGIEESGTAVQLDNYHYTVSKRISAYRYFAGNDTASVDEQDFLDYTVETEQVLELGNEIQFRGKTLYVYEAQTRMTQGVLLHTYTLTTHKGLRQKTYYNEQLTGLSLEGKVIAVERDRVKAHLDIDPEQDKNTAHWFPYATGYSAEGHSGWYVMPELGDKVRIYFPNQHDDEGIASSSARQDRGDGGHNHLKQPDVKIFRTPHGKEIRLTPDEVVITGKDGAVFIKLNQGDGIHMVSNKDIHFSAGGNIHMEAGQKVTISAGQEINLSSRSSHITLGGDTSVVGSEVKTN</sequence>
<feature type="region of interest" description="Disordered" evidence="1">
    <location>
        <begin position="356"/>
        <end position="377"/>
    </location>
</feature>
<evidence type="ECO:0000256" key="1">
    <source>
        <dbReference type="SAM" id="MobiDB-lite"/>
    </source>
</evidence>
<dbReference type="STRING" id="172713.GCA_001705305_03435"/>
<reference evidence="2 3" key="1">
    <citation type="submission" date="2017-03" db="EMBL/GenBank/DDBJ databases">
        <title>Complete genome sequence of Paenibacillus Kribbensis producing bioflocculants.</title>
        <authorList>
            <person name="Lee H.-G."/>
            <person name="Oh H.-M."/>
        </authorList>
    </citation>
    <scope>NUCLEOTIDE SEQUENCE [LARGE SCALE GENOMIC DNA]</scope>
    <source>
        <strain evidence="2 3">AM49</strain>
    </source>
</reference>
<evidence type="ECO:0000313" key="2">
    <source>
        <dbReference type="EMBL" id="ASR48810.1"/>
    </source>
</evidence>
<gene>
    <name evidence="2" type="ORF">B4V02_19970</name>
</gene>
<dbReference type="OrthoDB" id="95423at2"/>